<name>A0ABT5NCY0_9PSED</name>
<reference evidence="1" key="1">
    <citation type="submission" date="2022-05" db="EMBL/GenBank/DDBJ databases">
        <title>Novel Pseudomonas spp. Isolated from a Rainbow Trout Aquaculture Facility.</title>
        <authorList>
            <person name="Testerman T."/>
            <person name="Graf J."/>
        </authorList>
    </citation>
    <scope>NUCLEOTIDE SEQUENCE</scope>
    <source>
        <strain evidence="1">ID1050</strain>
    </source>
</reference>
<keyword evidence="2" id="KW-1185">Reference proteome</keyword>
<organism evidence="1 2">
    <name type="scientific">Pseudomonas shahriarae</name>
    <dbReference type="NCBI Taxonomy" id="2745512"/>
    <lineage>
        <taxon>Bacteria</taxon>
        <taxon>Pseudomonadati</taxon>
        <taxon>Pseudomonadota</taxon>
        <taxon>Gammaproteobacteria</taxon>
        <taxon>Pseudomonadales</taxon>
        <taxon>Pseudomonadaceae</taxon>
        <taxon>Pseudomonas</taxon>
    </lineage>
</organism>
<accession>A0ABT5NCY0</accession>
<evidence type="ECO:0000313" key="1">
    <source>
        <dbReference type="EMBL" id="MDD0986400.1"/>
    </source>
</evidence>
<dbReference type="EMBL" id="JAMDHD010000026">
    <property type="protein sequence ID" value="MDD0986400.1"/>
    <property type="molecule type" value="Genomic_DNA"/>
</dbReference>
<dbReference type="RefSeq" id="WP_273866603.1">
    <property type="nucleotide sequence ID" value="NZ_JAMDHD010000026.1"/>
</dbReference>
<dbReference type="Proteomes" id="UP001148189">
    <property type="component" value="Unassembled WGS sequence"/>
</dbReference>
<sequence length="117" mass="13145">MGNQVEAALAQGDVDGSARRQNLAFGFEQFVDLFLDFVSKHGVDPFVDTVGHWALRPYPSTTTRQVLGAATHHKRHYLINNYCNKVISCAKIEFHPSKRLKKCPLTALLHLASVWLL</sequence>
<protein>
    <submittedName>
        <fullName evidence="1">Uncharacterized protein</fullName>
    </submittedName>
</protein>
<gene>
    <name evidence="1" type="ORF">M5G21_15700</name>
</gene>
<comment type="caution">
    <text evidence="1">The sequence shown here is derived from an EMBL/GenBank/DDBJ whole genome shotgun (WGS) entry which is preliminary data.</text>
</comment>
<proteinExistence type="predicted"/>
<evidence type="ECO:0000313" key="2">
    <source>
        <dbReference type="Proteomes" id="UP001148189"/>
    </source>
</evidence>